<dbReference type="InterPro" id="IPR001387">
    <property type="entry name" value="Cro/C1-type_HTH"/>
</dbReference>
<dbReference type="SUPFAM" id="SSF47413">
    <property type="entry name" value="lambda repressor-like DNA-binding domains"/>
    <property type="match status" value="1"/>
</dbReference>
<evidence type="ECO:0000313" key="3">
    <source>
        <dbReference type="Proteomes" id="UP000351155"/>
    </source>
</evidence>
<dbReference type="PROSITE" id="PS50943">
    <property type="entry name" value="HTH_CROC1"/>
    <property type="match status" value="1"/>
</dbReference>
<dbReference type="GO" id="GO:0003677">
    <property type="term" value="F:DNA binding"/>
    <property type="evidence" value="ECO:0007669"/>
    <property type="project" value="InterPro"/>
</dbReference>
<dbReference type="CDD" id="cd00093">
    <property type="entry name" value="HTH_XRE"/>
    <property type="match status" value="1"/>
</dbReference>
<evidence type="ECO:0000313" key="2">
    <source>
        <dbReference type="EMBL" id="VFS25985.1"/>
    </source>
</evidence>
<sequence>MGLLNMFNDAVKKLQKEKRVLTLGQLVDAICSGDLRKECKLDRNAFAELVGTTRKTIREYEAWEKSPQMRMIFNIAATLGIKLQMPGAHHGND</sequence>
<proteinExistence type="predicted"/>
<dbReference type="InterPro" id="IPR010982">
    <property type="entry name" value="Lambda_DNA-bd_dom_sf"/>
</dbReference>
<dbReference type="Gene3D" id="1.10.260.40">
    <property type="entry name" value="lambda repressor-like DNA-binding domains"/>
    <property type="match status" value="1"/>
</dbReference>
<dbReference type="Pfam" id="PF01381">
    <property type="entry name" value="HTH_3"/>
    <property type="match status" value="1"/>
</dbReference>
<evidence type="ECO:0000259" key="1">
    <source>
        <dbReference type="PROSITE" id="PS50943"/>
    </source>
</evidence>
<feature type="domain" description="HTH cro/C1-type" evidence="1">
    <location>
        <begin position="35"/>
        <end position="90"/>
    </location>
</feature>
<dbReference type="Proteomes" id="UP000351155">
    <property type="component" value="Unassembled WGS sequence"/>
</dbReference>
<dbReference type="AlphaFoldDB" id="A0A484XTS6"/>
<gene>
    <name evidence="2" type="ORF">NCTC12126_02387</name>
</gene>
<name>A0A484XTS6_9ENTR</name>
<accession>A0A484XTS6</accession>
<protein>
    <submittedName>
        <fullName evidence="2">Transcriptional regulator, y4mF family</fullName>
    </submittedName>
</protein>
<reference evidence="2 3" key="1">
    <citation type="submission" date="2019-03" db="EMBL/GenBank/DDBJ databases">
        <authorList>
            <consortium name="Pathogen Informatics"/>
        </authorList>
    </citation>
    <scope>NUCLEOTIDE SEQUENCE [LARGE SCALE GENOMIC DNA]</scope>
    <source>
        <strain evidence="2 3">NCTC12126</strain>
    </source>
</reference>
<dbReference type="EMBL" id="CAADIW010000021">
    <property type="protein sequence ID" value="VFS25985.1"/>
    <property type="molecule type" value="Genomic_DNA"/>
</dbReference>
<organism evidence="2 3">
    <name type="scientific">Enterobacter cancerogenus</name>
    <dbReference type="NCBI Taxonomy" id="69218"/>
    <lineage>
        <taxon>Bacteria</taxon>
        <taxon>Pseudomonadati</taxon>
        <taxon>Pseudomonadota</taxon>
        <taxon>Gammaproteobacteria</taxon>
        <taxon>Enterobacterales</taxon>
        <taxon>Enterobacteriaceae</taxon>
        <taxon>Enterobacter</taxon>
        <taxon>Enterobacter cloacae complex</taxon>
    </lineage>
</organism>